<dbReference type="InParanoid" id="A0A7J7DT02"/>
<evidence type="ECO:0000313" key="4">
    <source>
        <dbReference type="EMBL" id="KAF5749498.1"/>
    </source>
</evidence>
<gene>
    <name evidence="4" type="ORF">HS088_TW04G01467</name>
</gene>
<dbReference type="FunFam" id="3.30.559.10:FF:000008">
    <property type="entry name" value="Tryptamine hydroxycinnamoyl transferase"/>
    <property type="match status" value="1"/>
</dbReference>
<proteinExistence type="inferred from homology"/>
<comment type="similarity">
    <text evidence="1">Belongs to the plant acyltransferase family.</text>
</comment>
<evidence type="ECO:0000256" key="3">
    <source>
        <dbReference type="ARBA" id="ARBA00023315"/>
    </source>
</evidence>
<sequence length="431" mass="48758">MEIQVKESTIVRPAGDTPKKRLWSSNMDVVASRTHVSIVFFYRHSYDSNFFDTRMLKESLSKVLVPFYPVAGRLGFDPNGRIEVDCNGEGVLFLEAHTDRCIDDFLHRFNSHASLVPVVDYSTDMSSYPLFLSQVTFFKGGGVCLGVGIHHTLFDGVSTFHFVNAWSDMTRGLSATVSPIFDHDLLRARDPPTPSFIHIEFDQQRPLYTPKETKELQSSPLYISTATLKITALQLNTLKANLTNYSTYEILAAHIWRCVCKARDLPVDEITNLYMAVDGRHRLNPPLPRGYFGNAIFKARLPSLAGEVQSEPLIQTVERVHKVIKRMDDDYMRSIIDYLEVQPHLNLVRPTHAFKCPNLHVVSWAGLPLHDADFGWGRPIYMGLASIYIQGAAYILPSPVNDGSLMLLIGLEGGRIKLFEKYFYALMPSRL</sequence>
<evidence type="ECO:0000313" key="5">
    <source>
        <dbReference type="Proteomes" id="UP000593562"/>
    </source>
</evidence>
<dbReference type="PANTHER" id="PTHR31642:SF11">
    <property type="entry name" value="SHIKIMATE O-HYDROXYCINNAMOYLTRANSFERASE"/>
    <property type="match status" value="1"/>
</dbReference>
<keyword evidence="2 4" id="KW-0808">Transferase</keyword>
<protein>
    <submittedName>
        <fullName evidence="4">Shikimate O-hydroxycinnamoyltransferase-like</fullName>
    </submittedName>
</protein>
<name>A0A7J7DT02_TRIWF</name>
<reference evidence="4 5" key="1">
    <citation type="journal article" date="2020" name="Nat. Commun.">
        <title>Genome of Tripterygium wilfordii and identification of cytochrome P450 involved in triptolide biosynthesis.</title>
        <authorList>
            <person name="Tu L."/>
            <person name="Su P."/>
            <person name="Zhang Z."/>
            <person name="Gao L."/>
            <person name="Wang J."/>
            <person name="Hu T."/>
            <person name="Zhou J."/>
            <person name="Zhang Y."/>
            <person name="Zhao Y."/>
            <person name="Liu Y."/>
            <person name="Song Y."/>
            <person name="Tong Y."/>
            <person name="Lu Y."/>
            <person name="Yang J."/>
            <person name="Xu C."/>
            <person name="Jia M."/>
            <person name="Peters R.J."/>
            <person name="Huang L."/>
            <person name="Gao W."/>
        </authorList>
    </citation>
    <scope>NUCLEOTIDE SEQUENCE [LARGE SCALE GENOMIC DNA]</scope>
    <source>
        <strain evidence="5">cv. XIE 37</strain>
        <tissue evidence="4">Leaf</tissue>
    </source>
</reference>
<evidence type="ECO:0000256" key="2">
    <source>
        <dbReference type="ARBA" id="ARBA00022679"/>
    </source>
</evidence>
<dbReference type="Pfam" id="PF02458">
    <property type="entry name" value="Transferase"/>
    <property type="match status" value="1"/>
</dbReference>
<keyword evidence="5" id="KW-1185">Reference proteome</keyword>
<dbReference type="InterPro" id="IPR023213">
    <property type="entry name" value="CAT-like_dom_sf"/>
</dbReference>
<dbReference type="EMBL" id="JAAARO010000004">
    <property type="protein sequence ID" value="KAF5749498.1"/>
    <property type="molecule type" value="Genomic_DNA"/>
</dbReference>
<dbReference type="GO" id="GO:0016747">
    <property type="term" value="F:acyltransferase activity, transferring groups other than amino-acyl groups"/>
    <property type="evidence" value="ECO:0007669"/>
    <property type="project" value="TreeGrafter"/>
</dbReference>
<dbReference type="InterPro" id="IPR050317">
    <property type="entry name" value="Plant_Fungal_Acyltransferase"/>
</dbReference>
<evidence type="ECO:0000256" key="1">
    <source>
        <dbReference type="ARBA" id="ARBA00009861"/>
    </source>
</evidence>
<dbReference type="AlphaFoldDB" id="A0A7J7DT02"/>
<accession>A0A7J7DT02</accession>
<dbReference type="Proteomes" id="UP000593562">
    <property type="component" value="Unassembled WGS sequence"/>
</dbReference>
<comment type="caution">
    <text evidence="4">The sequence shown here is derived from an EMBL/GenBank/DDBJ whole genome shotgun (WGS) entry which is preliminary data.</text>
</comment>
<organism evidence="4 5">
    <name type="scientific">Tripterygium wilfordii</name>
    <name type="common">Thunder God vine</name>
    <dbReference type="NCBI Taxonomy" id="458696"/>
    <lineage>
        <taxon>Eukaryota</taxon>
        <taxon>Viridiplantae</taxon>
        <taxon>Streptophyta</taxon>
        <taxon>Embryophyta</taxon>
        <taxon>Tracheophyta</taxon>
        <taxon>Spermatophyta</taxon>
        <taxon>Magnoliopsida</taxon>
        <taxon>eudicotyledons</taxon>
        <taxon>Gunneridae</taxon>
        <taxon>Pentapetalae</taxon>
        <taxon>rosids</taxon>
        <taxon>fabids</taxon>
        <taxon>Celastrales</taxon>
        <taxon>Celastraceae</taxon>
        <taxon>Tripterygium</taxon>
    </lineage>
</organism>
<keyword evidence="3" id="KW-0012">Acyltransferase</keyword>
<dbReference type="Gene3D" id="3.30.559.10">
    <property type="entry name" value="Chloramphenicol acetyltransferase-like domain"/>
    <property type="match status" value="2"/>
</dbReference>
<dbReference type="PANTHER" id="PTHR31642">
    <property type="entry name" value="TRICHOTHECENE 3-O-ACETYLTRANSFERASE"/>
    <property type="match status" value="1"/>
</dbReference>